<keyword evidence="1" id="KW-0449">Lipoprotein</keyword>
<sequence length="520" mass="54306">MLMRGTLSCVPAHRRSPRIQWVCQALQGLPSLRDRGLGSSESTFATHCVGVALVVLGPRGGGTFMRILSRVGLMWAACALVAACNSEGSSENAGETESVRMEISLAGDVCGVVSADAVVSGLGMPVIGPVPLHVDGTAIRGQVSEVPAGAGRAVRVIAYNASMLEVYAGSAVVDVVAGEVVSAGLVLQRNPVNCPGTTNGGIDITGELETGEPTPDGGSDGGVDPDAGVVLGGAEFAFSYQDATLTHDGVIHFLDGNANRIRRLDLTTRSFLSAYVGTGDATSMAVASDGQTAYLAYTGGRIDAFTSTEGGTARFFAAAPASVSRMVVADRYLFTIDGSGAWGTHALYQRATGARVAAADWRNSAVSLLFSEANNTIYFADSGVSPQDLNRVQVDMEAGTLGAEIDSPYHGAYNLRAPLRLWPDGSAVVTGSGLLFNTADLTYRTSIGLSFVDIAFHGERLYLIDTVGDRTQLRVLNHRFDILSAAYYPGAAQRVFVHNGQLVLLTSTGSNGFQARLLDL</sequence>
<dbReference type="AlphaFoldDB" id="Q1CZQ2"/>
<protein>
    <submittedName>
        <fullName evidence="1">Lipoprotein</fullName>
    </submittedName>
</protein>
<dbReference type="EMBL" id="CP000113">
    <property type="protein sequence ID" value="ABF90335.1"/>
    <property type="molecule type" value="Genomic_DNA"/>
</dbReference>
<dbReference type="HOGENOM" id="CLU_523560_0_0_7"/>
<dbReference type="InterPro" id="IPR011047">
    <property type="entry name" value="Quinoprotein_ADH-like_sf"/>
</dbReference>
<name>Q1CZQ2_MYXXD</name>
<reference evidence="1 2" key="1">
    <citation type="journal article" date="2006" name="Proc. Natl. Acad. Sci. U.S.A.">
        <title>Evolution of sensory complexity recorded in a myxobacterial genome.</title>
        <authorList>
            <person name="Goldman B.S."/>
            <person name="Nierman W.C."/>
            <person name="Kaiser D."/>
            <person name="Slater S.C."/>
            <person name="Durkin A.S."/>
            <person name="Eisen J.A."/>
            <person name="Ronning C.M."/>
            <person name="Barbazuk W.B."/>
            <person name="Blanchard M."/>
            <person name="Field C."/>
            <person name="Halling C."/>
            <person name="Hinkle G."/>
            <person name="Iartchuk O."/>
            <person name="Kim H.S."/>
            <person name="Mackenzie C."/>
            <person name="Madupu R."/>
            <person name="Miller N."/>
            <person name="Shvartsbeyn A."/>
            <person name="Sullivan S.A."/>
            <person name="Vaudin M."/>
            <person name="Wiegand R."/>
            <person name="Kaplan H.B."/>
        </authorList>
    </citation>
    <scope>NUCLEOTIDE SEQUENCE [LARGE SCALE GENOMIC DNA]</scope>
    <source>
        <strain evidence="2">DK1622</strain>
    </source>
</reference>
<evidence type="ECO:0000313" key="2">
    <source>
        <dbReference type="Proteomes" id="UP000002402"/>
    </source>
</evidence>
<dbReference type="KEGG" id="mxa:MXAN_5986"/>
<dbReference type="eggNOG" id="COG3391">
    <property type="taxonomic scope" value="Bacteria"/>
</dbReference>
<accession>Q1CZQ2</accession>
<dbReference type="EnsemblBacteria" id="ABF90335">
    <property type="protein sequence ID" value="ABF90335"/>
    <property type="gene ID" value="MXAN_5986"/>
</dbReference>
<keyword evidence="2" id="KW-1185">Reference proteome</keyword>
<evidence type="ECO:0000313" key="1">
    <source>
        <dbReference type="EMBL" id="ABF90335.1"/>
    </source>
</evidence>
<dbReference type="SUPFAM" id="SSF50998">
    <property type="entry name" value="Quinoprotein alcohol dehydrogenase-like"/>
    <property type="match status" value="1"/>
</dbReference>
<dbReference type="STRING" id="246197.MXAN_5986"/>
<gene>
    <name evidence="1" type="ordered locus">MXAN_5986</name>
</gene>
<dbReference type="Proteomes" id="UP000002402">
    <property type="component" value="Chromosome"/>
</dbReference>
<organism evidence="1 2">
    <name type="scientific">Myxococcus xanthus (strain DK1622)</name>
    <dbReference type="NCBI Taxonomy" id="246197"/>
    <lineage>
        <taxon>Bacteria</taxon>
        <taxon>Pseudomonadati</taxon>
        <taxon>Myxococcota</taxon>
        <taxon>Myxococcia</taxon>
        <taxon>Myxococcales</taxon>
        <taxon>Cystobacterineae</taxon>
        <taxon>Myxococcaceae</taxon>
        <taxon>Myxococcus</taxon>
    </lineage>
</organism>
<proteinExistence type="predicted"/>